<dbReference type="Proteomes" id="UP001163835">
    <property type="component" value="Unassembled WGS sequence"/>
</dbReference>
<organism evidence="1 2">
    <name type="scientific">Lentinula aff. lateritia</name>
    <dbReference type="NCBI Taxonomy" id="2804960"/>
    <lineage>
        <taxon>Eukaryota</taxon>
        <taxon>Fungi</taxon>
        <taxon>Dikarya</taxon>
        <taxon>Basidiomycota</taxon>
        <taxon>Agaricomycotina</taxon>
        <taxon>Agaricomycetes</taxon>
        <taxon>Agaricomycetidae</taxon>
        <taxon>Agaricales</taxon>
        <taxon>Marasmiineae</taxon>
        <taxon>Omphalotaceae</taxon>
        <taxon>Lentinula</taxon>
    </lineage>
</organism>
<comment type="caution">
    <text evidence="1">The sequence shown here is derived from an EMBL/GenBank/DDBJ whole genome shotgun (WGS) entry which is preliminary data.</text>
</comment>
<sequence>MLRKLFRIRPGYNKLSFKRNSTSFMCFIEFEDVNAVTKTIDEVNPPRKNVSSSRAVLSVSHTVKTPLIPQQAQKDPEAVTGIEGTVYPRGNVWSLVSYACPARCSNALPPNTTIISLSFSIPPRLQSRRFPFLPSSVSMRRSSEELQQRYEMRETRGISNSDGQGYLYAYVDIDSWKVGMTSKFARRQEEWDKNCPYPWRIWLPPIRVANRRRAAFRSIGTPFTRNGVSSLPANVLSTLSTNTYREIYFLRNMAGRLKHNRVSYLFEGCCFVKLTSQ</sequence>
<name>A0ACC1TY17_9AGAR</name>
<keyword evidence="2" id="KW-1185">Reference proteome</keyword>
<proteinExistence type="predicted"/>
<accession>A0ACC1TY17</accession>
<dbReference type="EMBL" id="MU795153">
    <property type="protein sequence ID" value="KAJ3809528.1"/>
    <property type="molecule type" value="Genomic_DNA"/>
</dbReference>
<evidence type="ECO:0000313" key="1">
    <source>
        <dbReference type="EMBL" id="KAJ3809528.1"/>
    </source>
</evidence>
<gene>
    <name evidence="1" type="ORF">F5876DRAFT_66399</name>
</gene>
<evidence type="ECO:0000313" key="2">
    <source>
        <dbReference type="Proteomes" id="UP001163835"/>
    </source>
</evidence>
<reference evidence="1" key="1">
    <citation type="submission" date="2022-09" db="EMBL/GenBank/DDBJ databases">
        <title>A Global Phylogenomic Analysis of the Shiitake Genus Lentinula.</title>
        <authorList>
            <consortium name="DOE Joint Genome Institute"/>
            <person name="Sierra-Patev S."/>
            <person name="Min B."/>
            <person name="Naranjo-Ortiz M."/>
            <person name="Looney B."/>
            <person name="Konkel Z."/>
            <person name="Slot J.C."/>
            <person name="Sakamoto Y."/>
            <person name="Steenwyk J.L."/>
            <person name="Rokas A."/>
            <person name="Carro J."/>
            <person name="Camarero S."/>
            <person name="Ferreira P."/>
            <person name="Molpeceres G."/>
            <person name="Ruiz-Duenas F.J."/>
            <person name="Serrano A."/>
            <person name="Henrissat B."/>
            <person name="Drula E."/>
            <person name="Hughes K.W."/>
            <person name="Mata J.L."/>
            <person name="Ishikawa N.K."/>
            <person name="Vargas-Isla R."/>
            <person name="Ushijima S."/>
            <person name="Smith C.A."/>
            <person name="Ahrendt S."/>
            <person name="Andreopoulos W."/>
            <person name="He G."/>
            <person name="Labutti K."/>
            <person name="Lipzen A."/>
            <person name="Ng V."/>
            <person name="Riley R."/>
            <person name="Sandor L."/>
            <person name="Barry K."/>
            <person name="Martinez A.T."/>
            <person name="Xiao Y."/>
            <person name="Gibbons J.G."/>
            <person name="Terashima K."/>
            <person name="Grigoriev I.V."/>
            <person name="Hibbett D.S."/>
        </authorList>
    </citation>
    <scope>NUCLEOTIDE SEQUENCE</scope>
    <source>
        <strain evidence="1">TMI1499</strain>
    </source>
</reference>
<protein>
    <submittedName>
        <fullName evidence="1">Uncharacterized protein</fullName>
    </submittedName>
</protein>